<sequence length="138" mass="15810">MKVHTTNYQNTFIEVAEDCPVANGEIPPLKGTNKTIANIEFDMISKNPYKYSSDDVLFQVFAEKNDVTKSDYKNTRETFFSKGQACLRASPLTKRYGWGIHNDENGKIALYGMETSEYEKYSKDENIKVVKAMRSSRK</sequence>
<comment type="caution">
    <text evidence="1">The sequence shown here is derived from an EMBL/GenBank/DDBJ whole genome shotgun (WGS) entry which is preliminary data.</text>
</comment>
<organism evidence="1 2">
    <name type="scientific">Flavobacterium gyeonganense</name>
    <dbReference type="NCBI Taxonomy" id="1310418"/>
    <lineage>
        <taxon>Bacteria</taxon>
        <taxon>Pseudomonadati</taxon>
        <taxon>Bacteroidota</taxon>
        <taxon>Flavobacteriia</taxon>
        <taxon>Flavobacteriales</taxon>
        <taxon>Flavobacteriaceae</taxon>
        <taxon>Flavobacterium</taxon>
    </lineage>
</organism>
<accession>A0ABV5H5T3</accession>
<dbReference type="Pfam" id="PF19654">
    <property type="entry name" value="DUF6157"/>
    <property type="match status" value="1"/>
</dbReference>
<dbReference type="RefSeq" id="WP_278011286.1">
    <property type="nucleotide sequence ID" value="NZ_CP121112.1"/>
</dbReference>
<dbReference type="Proteomes" id="UP001589562">
    <property type="component" value="Unassembled WGS sequence"/>
</dbReference>
<dbReference type="InterPro" id="IPR046155">
    <property type="entry name" value="DUF6157"/>
</dbReference>
<proteinExistence type="predicted"/>
<name>A0ABV5H5T3_9FLAO</name>
<evidence type="ECO:0000313" key="1">
    <source>
        <dbReference type="EMBL" id="MFB9107253.1"/>
    </source>
</evidence>
<evidence type="ECO:0000313" key="2">
    <source>
        <dbReference type="Proteomes" id="UP001589562"/>
    </source>
</evidence>
<dbReference type="EMBL" id="JBHMFE010000007">
    <property type="protein sequence ID" value="MFB9107253.1"/>
    <property type="molecule type" value="Genomic_DNA"/>
</dbReference>
<protein>
    <submittedName>
        <fullName evidence="1">DUF6157 family protein</fullName>
    </submittedName>
</protein>
<reference evidence="1 2" key="1">
    <citation type="submission" date="2024-09" db="EMBL/GenBank/DDBJ databases">
        <authorList>
            <person name="Sun Q."/>
            <person name="Mori K."/>
        </authorList>
    </citation>
    <scope>NUCLEOTIDE SEQUENCE [LARGE SCALE GENOMIC DNA]</scope>
    <source>
        <strain evidence="1 2">CECT 8365</strain>
    </source>
</reference>
<gene>
    <name evidence="1" type="ORF">ACFFVK_01570</name>
</gene>
<keyword evidence="2" id="KW-1185">Reference proteome</keyword>